<gene>
    <name evidence="4" type="ORF">GCM10010345_92450</name>
</gene>
<dbReference type="SMART" id="SM00421">
    <property type="entry name" value="HTH_LUXR"/>
    <property type="match status" value="1"/>
</dbReference>
<dbReference type="SUPFAM" id="SSF52540">
    <property type="entry name" value="P-loop containing nucleoside triphosphate hydrolases"/>
    <property type="match status" value="1"/>
</dbReference>
<organism evidence="4 5">
    <name type="scientific">Streptomyces canarius</name>
    <dbReference type="NCBI Taxonomy" id="285453"/>
    <lineage>
        <taxon>Bacteria</taxon>
        <taxon>Bacillati</taxon>
        <taxon>Actinomycetota</taxon>
        <taxon>Actinomycetes</taxon>
        <taxon>Kitasatosporales</taxon>
        <taxon>Streptomycetaceae</taxon>
        <taxon>Streptomyces</taxon>
    </lineage>
</organism>
<feature type="domain" description="HTH luxR-type" evidence="3">
    <location>
        <begin position="875"/>
        <end position="940"/>
    </location>
</feature>
<sequence>MSQAIDTLRTMPGAVAEATSFPVRGRRAEQERLTQWVRRHVHRNGGGVLWLEGPAGAGKSRTLAAAGNEAALAGARVLTGAGTAGGGMTPLAPLLDALAVEPDDLAHGASAGVAGLEDTSYWLLRKVAGRLRELTRDRPVVVLVDDVHDCDDLTLLAVRTLTVQLAGLPLLWVLASRTNVDAPAVRALRRDLFTRNATQLQLGPLAADAIRQMTQDLLGPQAVLAAPFLCYLDGLPGTVRQLCAHLQDVSPVAQCPATETADMREVTTWLVNRRLDQLSEDARELVLIASVLGDTFTVQHLSQLLDRSEPTLLAPLREVLAAQLLRAGDDRLSFPHAPLRDAVAATLPRPLRLSVRRRSVEVRARAGVPIVSLAGELVDVAEPGDVWAGRILRQAAQELAFLAPGTAARYLRRALESTTELCPERQRLTAELIPLLWQAGEIAEARDVARGLVQAPLDPVAHARTCLELTRMGSQFDVPRLDAHIRHIHRRRDVPVPLKDQLLSMTMLNRLLRGDAEEAGGTVAETLMRTRGVHPVSELTHRTLESINAVHRHHWADAIRHSGAATAGLAHLDPGRAAALPEVALTTSWRASVLSVTGDDRGALELVEAAVEEVEQHGRRAFIPLWRTTRARLLLDTGQLAAAARDLAAAEEAAAATGLSFTGESAALCTRARVAFHLGDDAGLEACAARAEELLSSPEPQQRRIGAWITVITTAGRDSALTERRLRMAKAHVIRGYVHVAGIDAGDAVLLVRVALASGLREVAASIVEFAENRAQRNARFPLFEVTARHARGLLDGDRCRIVEAAEGYGNGRPLLRSQAWEDAGALTADPSEARACFERALEGYEACGAERDSRRARSRLRKLGIKPIVAGGAPDAGWRGLTPSELGVVRLIAHGATNRQAAERLFLSPHTVNTHVRHAFEKLSVRSRVQLARLYLREVDQEVELPS</sequence>
<dbReference type="EMBL" id="BMVN01000107">
    <property type="protein sequence ID" value="GHA75826.1"/>
    <property type="molecule type" value="Genomic_DNA"/>
</dbReference>
<dbReference type="InterPro" id="IPR041664">
    <property type="entry name" value="AAA_16"/>
</dbReference>
<dbReference type="PROSITE" id="PS50043">
    <property type="entry name" value="HTH_LUXR_2"/>
    <property type="match status" value="1"/>
</dbReference>
<evidence type="ECO:0000313" key="5">
    <source>
        <dbReference type="Proteomes" id="UP000653644"/>
    </source>
</evidence>
<accession>A0ABQ3DBW1</accession>
<proteinExistence type="predicted"/>
<keyword evidence="2" id="KW-0067">ATP-binding</keyword>
<comment type="caution">
    <text evidence="4">The sequence shown here is derived from an EMBL/GenBank/DDBJ whole genome shotgun (WGS) entry which is preliminary data.</text>
</comment>
<name>A0ABQ3DBW1_9ACTN</name>
<evidence type="ECO:0000259" key="3">
    <source>
        <dbReference type="PROSITE" id="PS50043"/>
    </source>
</evidence>
<dbReference type="CDD" id="cd06170">
    <property type="entry name" value="LuxR_C_like"/>
    <property type="match status" value="1"/>
</dbReference>
<dbReference type="Proteomes" id="UP000653644">
    <property type="component" value="Unassembled WGS sequence"/>
</dbReference>
<dbReference type="InterPro" id="IPR016032">
    <property type="entry name" value="Sig_transdc_resp-reg_C-effctor"/>
</dbReference>
<dbReference type="PANTHER" id="PTHR16305">
    <property type="entry name" value="TESTICULAR SOLUBLE ADENYLYL CYCLASE"/>
    <property type="match status" value="1"/>
</dbReference>
<dbReference type="SUPFAM" id="SSF46894">
    <property type="entry name" value="C-terminal effector domain of the bipartite response regulators"/>
    <property type="match status" value="1"/>
</dbReference>
<evidence type="ECO:0000256" key="2">
    <source>
        <dbReference type="ARBA" id="ARBA00022840"/>
    </source>
</evidence>
<keyword evidence="1" id="KW-0547">Nucleotide-binding</keyword>
<protein>
    <submittedName>
        <fullName evidence="4">Helix-turn-helix transcriptional regulator</fullName>
    </submittedName>
</protein>
<dbReference type="Gene3D" id="1.10.10.10">
    <property type="entry name" value="Winged helix-like DNA-binding domain superfamily/Winged helix DNA-binding domain"/>
    <property type="match status" value="1"/>
</dbReference>
<dbReference type="Pfam" id="PF00196">
    <property type="entry name" value="GerE"/>
    <property type="match status" value="1"/>
</dbReference>
<dbReference type="PRINTS" id="PR00038">
    <property type="entry name" value="HTHLUXR"/>
</dbReference>
<reference evidence="5" key="1">
    <citation type="journal article" date="2019" name="Int. J. Syst. Evol. Microbiol.">
        <title>The Global Catalogue of Microorganisms (GCM) 10K type strain sequencing project: providing services to taxonomists for standard genome sequencing and annotation.</title>
        <authorList>
            <consortium name="The Broad Institute Genomics Platform"/>
            <consortium name="The Broad Institute Genome Sequencing Center for Infectious Disease"/>
            <person name="Wu L."/>
            <person name="Ma J."/>
        </authorList>
    </citation>
    <scope>NUCLEOTIDE SEQUENCE [LARGE SCALE GENOMIC DNA]</scope>
    <source>
        <strain evidence="5">JCM 4733</strain>
    </source>
</reference>
<evidence type="ECO:0000256" key="1">
    <source>
        <dbReference type="ARBA" id="ARBA00022741"/>
    </source>
</evidence>
<dbReference type="PANTHER" id="PTHR16305:SF35">
    <property type="entry name" value="TRANSCRIPTIONAL ACTIVATOR DOMAIN"/>
    <property type="match status" value="1"/>
</dbReference>
<dbReference type="SMART" id="SM00382">
    <property type="entry name" value="AAA"/>
    <property type="match status" value="1"/>
</dbReference>
<evidence type="ECO:0000313" key="4">
    <source>
        <dbReference type="EMBL" id="GHA75826.1"/>
    </source>
</evidence>
<dbReference type="Pfam" id="PF13191">
    <property type="entry name" value="AAA_16"/>
    <property type="match status" value="1"/>
</dbReference>
<dbReference type="InterPro" id="IPR027417">
    <property type="entry name" value="P-loop_NTPase"/>
</dbReference>
<dbReference type="InterPro" id="IPR036388">
    <property type="entry name" value="WH-like_DNA-bd_sf"/>
</dbReference>
<keyword evidence="5" id="KW-1185">Reference proteome</keyword>
<dbReference type="InterPro" id="IPR000792">
    <property type="entry name" value="Tscrpt_reg_LuxR_C"/>
</dbReference>
<dbReference type="InterPro" id="IPR003593">
    <property type="entry name" value="AAA+_ATPase"/>
</dbReference>